<reference evidence="4 5" key="1">
    <citation type="submission" date="2020-07" db="EMBL/GenBank/DDBJ databases">
        <title>Bradyrhizobium diversity isolated from nodules of indigenous legumes of Western Australia.</title>
        <authorList>
            <person name="Klepa M.S."/>
        </authorList>
    </citation>
    <scope>NUCLEOTIDE SEQUENCE [LARGE SCALE GENOMIC DNA]</scope>
    <source>
        <strain evidence="4 5">CNPSo 4019</strain>
    </source>
</reference>
<dbReference type="PIRSF" id="PIRSF015244">
    <property type="entry name" value="UCP015244"/>
    <property type="match status" value="1"/>
</dbReference>
<dbReference type="InterPro" id="IPR012353">
    <property type="entry name" value="UCP015244"/>
</dbReference>
<feature type="domain" description="DUF2172" evidence="1">
    <location>
        <begin position="82"/>
        <end position="172"/>
    </location>
</feature>
<proteinExistence type="predicted"/>
<evidence type="ECO:0000313" key="4">
    <source>
        <dbReference type="EMBL" id="MBH5386126.1"/>
    </source>
</evidence>
<dbReference type="InterPro" id="IPR032610">
    <property type="entry name" value="DUF2172"/>
</dbReference>
<dbReference type="InterPro" id="IPR036388">
    <property type="entry name" value="WH-like_DNA-bd_sf"/>
</dbReference>
<dbReference type="InterPro" id="IPR032589">
    <property type="entry name" value="DUF4910"/>
</dbReference>
<accession>A0ABS0NYQ0</accession>
<dbReference type="Pfam" id="PF16254">
    <property type="entry name" value="DUF4910"/>
    <property type="match status" value="1"/>
</dbReference>
<name>A0ABS0NYQ0_9BRAD</name>
<evidence type="ECO:0000259" key="3">
    <source>
        <dbReference type="Pfam" id="PF16254"/>
    </source>
</evidence>
<dbReference type="Gene3D" id="3.40.630.10">
    <property type="entry name" value="Zn peptidases"/>
    <property type="match status" value="1"/>
</dbReference>
<dbReference type="Gene3D" id="1.10.10.10">
    <property type="entry name" value="Winged helix-like DNA-binding domain superfamily/Winged helix DNA-binding domain"/>
    <property type="match status" value="1"/>
</dbReference>
<dbReference type="Proteomes" id="UP001194539">
    <property type="component" value="Unassembled WGS sequence"/>
</dbReference>
<sequence length="456" mass="50881">MDDIARHADLADLRESDAAVDLSADKTGRALHEFIADMYPISRSITGEGTRRTIDLIRNYIPLTTCEVPSGLQVFDWTVPPEWNVRDAYVKNSAGERVIDFKKSNLHLLGYSVPVRARMTLDQLRPHLYSDPDKPDWIPYRTSYYQKTWGFCLPHNQLLAMPDGAYEVCVDADLAAGHLTYGDLRLLGRTSDEVLISCHICHPSLCNDNLSGIAVATALAQYLRRMELRYTYRFVFIPGTIGAITWLALNEAHVGRVKHGFVLTCAGDSGAMTYKKSRRGNAEIDRAWSYVLEQSGEPYEIQEFSPYGYDERQYCSPGFNLPVGTVMRTPFGRFAEYHSSADNLDFVRPAALYDTLTKAIAAIDVIENNACFRNEKPFCEPKLGNYGLYGGLGGLAAGDFQMALLWVLNMSDGDHSLLDIAERSKLPWEVIKKATAALSRAGLIKQAEPDLLTAKA</sequence>
<feature type="domain" description="UCP01524 winged helix-turn-helix" evidence="2">
    <location>
        <begin position="372"/>
        <end position="445"/>
    </location>
</feature>
<organism evidence="4 5">
    <name type="scientific">Bradyrhizobium diversitatis</name>
    <dbReference type="NCBI Taxonomy" id="2755406"/>
    <lineage>
        <taxon>Bacteria</taxon>
        <taxon>Pseudomonadati</taxon>
        <taxon>Pseudomonadota</taxon>
        <taxon>Alphaproteobacteria</taxon>
        <taxon>Hyphomicrobiales</taxon>
        <taxon>Nitrobacteraceae</taxon>
        <taxon>Bradyrhizobium</taxon>
    </lineage>
</organism>
<dbReference type="Gene3D" id="3.50.30.90">
    <property type="match status" value="1"/>
</dbReference>
<gene>
    <name evidence="4" type="ORF">H1B27_07470</name>
</gene>
<feature type="domain" description="DUF4910" evidence="3">
    <location>
        <begin position="32"/>
        <end position="369"/>
    </location>
</feature>
<dbReference type="EMBL" id="JACEGD010000006">
    <property type="protein sequence ID" value="MBH5386126.1"/>
    <property type="molecule type" value="Genomic_DNA"/>
</dbReference>
<dbReference type="SUPFAM" id="SSF53187">
    <property type="entry name" value="Zn-dependent exopeptidases"/>
    <property type="match status" value="1"/>
</dbReference>
<evidence type="ECO:0000259" key="1">
    <source>
        <dbReference type="Pfam" id="PF09940"/>
    </source>
</evidence>
<keyword evidence="5" id="KW-1185">Reference proteome</keyword>
<comment type="caution">
    <text evidence="4">The sequence shown here is derived from an EMBL/GenBank/DDBJ whole genome shotgun (WGS) entry which is preliminary data.</text>
</comment>
<dbReference type="InterPro" id="IPR032622">
    <property type="entry name" value="UCP01524_HTH"/>
</dbReference>
<dbReference type="Pfam" id="PF09940">
    <property type="entry name" value="DUF2172"/>
    <property type="match status" value="1"/>
</dbReference>
<protein>
    <submittedName>
        <fullName evidence="4">DUF4910 domain-containing protein</fullName>
    </submittedName>
</protein>
<dbReference type="Pfam" id="PF16221">
    <property type="entry name" value="HTH_47"/>
    <property type="match status" value="1"/>
</dbReference>
<evidence type="ECO:0000313" key="5">
    <source>
        <dbReference type="Proteomes" id="UP001194539"/>
    </source>
</evidence>
<dbReference type="RefSeq" id="WP_197965537.1">
    <property type="nucleotide sequence ID" value="NZ_JACEGD010000006.1"/>
</dbReference>
<evidence type="ECO:0000259" key="2">
    <source>
        <dbReference type="Pfam" id="PF16221"/>
    </source>
</evidence>